<comment type="caution">
    <text evidence="2">The sequence shown here is derived from an EMBL/GenBank/DDBJ whole genome shotgun (WGS) entry which is preliminary data.</text>
</comment>
<name>A0A939B6L8_9BACT</name>
<dbReference type="RefSeq" id="WP_205103325.1">
    <property type="nucleotide sequence ID" value="NZ_JACJJG010000006.1"/>
</dbReference>
<dbReference type="InterPro" id="IPR051531">
    <property type="entry name" value="N-acetyltransferase"/>
</dbReference>
<dbReference type="InterPro" id="IPR016181">
    <property type="entry name" value="Acyl_CoA_acyltransferase"/>
</dbReference>
<evidence type="ECO:0000259" key="1">
    <source>
        <dbReference type="PROSITE" id="PS51186"/>
    </source>
</evidence>
<protein>
    <submittedName>
        <fullName evidence="2">GNAT family N-acetyltransferase</fullName>
    </submittedName>
</protein>
<accession>A0A939B6L8</accession>
<keyword evidence="3" id="KW-1185">Reference proteome</keyword>
<dbReference type="AlphaFoldDB" id="A0A939B6L8"/>
<dbReference type="SUPFAM" id="SSF55729">
    <property type="entry name" value="Acyl-CoA N-acyltransferases (Nat)"/>
    <property type="match status" value="1"/>
</dbReference>
<proteinExistence type="predicted"/>
<evidence type="ECO:0000313" key="2">
    <source>
        <dbReference type="EMBL" id="MBM6672821.1"/>
    </source>
</evidence>
<organism evidence="2 3">
    <name type="scientific">Marseilla massiliensis</name>
    <dbReference type="NCBI Taxonomy" id="1841864"/>
    <lineage>
        <taxon>Bacteria</taxon>
        <taxon>Pseudomonadati</taxon>
        <taxon>Bacteroidota</taxon>
        <taxon>Bacteroidia</taxon>
        <taxon>Bacteroidales</taxon>
        <taxon>Prevotellaceae</taxon>
        <taxon>Marseilla</taxon>
    </lineage>
</organism>
<dbReference type="Gene3D" id="3.40.630.30">
    <property type="match status" value="1"/>
</dbReference>
<evidence type="ECO:0000313" key="3">
    <source>
        <dbReference type="Proteomes" id="UP000706891"/>
    </source>
</evidence>
<reference evidence="2" key="2">
    <citation type="journal article" date="2021" name="Sci. Rep.">
        <title>The distribution of antibiotic resistance genes in chicken gut microbiota commensals.</title>
        <authorList>
            <person name="Juricova H."/>
            <person name="Matiasovicova J."/>
            <person name="Kubasova T."/>
            <person name="Cejkova D."/>
            <person name="Rychlik I."/>
        </authorList>
    </citation>
    <scope>NUCLEOTIDE SEQUENCE</scope>
    <source>
        <strain evidence="2">An824</strain>
    </source>
</reference>
<dbReference type="GO" id="GO:0016747">
    <property type="term" value="F:acyltransferase activity, transferring groups other than amino-acyl groups"/>
    <property type="evidence" value="ECO:0007669"/>
    <property type="project" value="InterPro"/>
</dbReference>
<sequence length="171" mass="20171">MKRLIVETPRLQLYEMEFTDMAPLSSILQDEKVMYAYNGAFTEKETTAWMRKQLQRYKEFGFGLWGVFLKDTNEMIGQCGITMQEYKTTQIPEIGYLFAHRHWHKGYATEAATACREYGLNTLYFNKLYSIIRDTNIASRKVAIRIGMQPIDRVIKHYRGMEMPHIIFCTK</sequence>
<dbReference type="Pfam" id="PF13302">
    <property type="entry name" value="Acetyltransf_3"/>
    <property type="match status" value="1"/>
</dbReference>
<reference evidence="2" key="1">
    <citation type="submission" date="2020-08" db="EMBL/GenBank/DDBJ databases">
        <authorList>
            <person name="Cejkova D."/>
            <person name="Kubasova T."/>
            <person name="Jahodarova E."/>
            <person name="Rychlik I."/>
        </authorList>
    </citation>
    <scope>NUCLEOTIDE SEQUENCE</scope>
    <source>
        <strain evidence="2">An824</strain>
    </source>
</reference>
<dbReference type="InterPro" id="IPR000182">
    <property type="entry name" value="GNAT_dom"/>
</dbReference>
<dbReference type="PANTHER" id="PTHR43792">
    <property type="entry name" value="GNAT FAMILY, PUTATIVE (AFU_ORTHOLOGUE AFUA_3G00765)-RELATED-RELATED"/>
    <property type="match status" value="1"/>
</dbReference>
<dbReference type="Proteomes" id="UP000706891">
    <property type="component" value="Unassembled WGS sequence"/>
</dbReference>
<gene>
    <name evidence="2" type="ORF">H6A34_02860</name>
</gene>
<dbReference type="PANTHER" id="PTHR43792:SF1">
    <property type="entry name" value="N-ACETYLTRANSFERASE DOMAIN-CONTAINING PROTEIN"/>
    <property type="match status" value="1"/>
</dbReference>
<feature type="domain" description="N-acetyltransferase" evidence="1">
    <location>
        <begin position="16"/>
        <end position="166"/>
    </location>
</feature>
<dbReference type="PROSITE" id="PS51186">
    <property type="entry name" value="GNAT"/>
    <property type="match status" value="1"/>
</dbReference>
<dbReference type="EMBL" id="JACJJG010000006">
    <property type="protein sequence ID" value="MBM6672821.1"/>
    <property type="molecule type" value="Genomic_DNA"/>
</dbReference>